<accession>A0A0D6MKG8</accession>
<dbReference type="GO" id="GO:0046872">
    <property type="term" value="F:metal ion binding"/>
    <property type="evidence" value="ECO:0007669"/>
    <property type="project" value="UniProtKB-KW"/>
</dbReference>
<comment type="cofactor">
    <cofactor evidence="1">
        <name>Co(2+)</name>
        <dbReference type="ChEBI" id="CHEBI:48828"/>
    </cofactor>
</comment>
<name>A0A0D6MKG8_9PROT</name>
<dbReference type="GO" id="GO:0006526">
    <property type="term" value="P:L-arginine biosynthetic process"/>
    <property type="evidence" value="ECO:0007669"/>
    <property type="project" value="TreeGrafter"/>
</dbReference>
<dbReference type="NCBIfam" id="TIGR01910">
    <property type="entry name" value="DapE-ArgE"/>
    <property type="match status" value="1"/>
</dbReference>
<dbReference type="SUPFAM" id="SSF53187">
    <property type="entry name" value="Zn-dependent exopeptidases"/>
    <property type="match status" value="1"/>
</dbReference>
<comment type="similarity">
    <text evidence="3">Belongs to the peptidase M20A family.</text>
</comment>
<evidence type="ECO:0000256" key="4">
    <source>
        <dbReference type="ARBA" id="ARBA00022723"/>
    </source>
</evidence>
<dbReference type="EMBL" id="BALE01000013">
    <property type="protein sequence ID" value="GAN53971.1"/>
    <property type="molecule type" value="Genomic_DNA"/>
</dbReference>
<dbReference type="RefSeq" id="WP_048848456.1">
    <property type="nucleotide sequence ID" value="NZ_BALE01000013.1"/>
</dbReference>
<evidence type="ECO:0000256" key="6">
    <source>
        <dbReference type="ARBA" id="ARBA00022833"/>
    </source>
</evidence>
<protein>
    <submittedName>
        <fullName evidence="9">Acetylornithine deacetylase protein</fullName>
    </submittedName>
</protein>
<feature type="domain" description="Peptidase M20 dimerisation" evidence="8">
    <location>
        <begin position="174"/>
        <end position="283"/>
    </location>
</feature>
<dbReference type="PANTHER" id="PTHR43808:SF31">
    <property type="entry name" value="N-ACETYL-L-CITRULLINE DEACETYLASE"/>
    <property type="match status" value="1"/>
</dbReference>
<dbReference type="STRING" id="1231623.Tasa_013_010"/>
<dbReference type="InterPro" id="IPR011650">
    <property type="entry name" value="Peptidase_M20_dimer"/>
</dbReference>
<gene>
    <name evidence="9" type="ORF">Tasa_013_010</name>
</gene>
<comment type="cofactor">
    <cofactor evidence="2">
        <name>Zn(2+)</name>
        <dbReference type="ChEBI" id="CHEBI:29105"/>
    </cofactor>
</comment>
<evidence type="ECO:0000256" key="7">
    <source>
        <dbReference type="ARBA" id="ARBA00023285"/>
    </source>
</evidence>
<dbReference type="Proteomes" id="UP000032679">
    <property type="component" value="Unassembled WGS sequence"/>
</dbReference>
<dbReference type="InterPro" id="IPR010182">
    <property type="entry name" value="ArgE/DapE"/>
</dbReference>
<evidence type="ECO:0000256" key="1">
    <source>
        <dbReference type="ARBA" id="ARBA00001941"/>
    </source>
</evidence>
<dbReference type="InterPro" id="IPR036264">
    <property type="entry name" value="Bact_exopeptidase_dim_dom"/>
</dbReference>
<evidence type="ECO:0000256" key="3">
    <source>
        <dbReference type="ARBA" id="ARBA00006247"/>
    </source>
</evidence>
<dbReference type="PANTHER" id="PTHR43808">
    <property type="entry name" value="ACETYLORNITHINE DEACETYLASE"/>
    <property type="match status" value="1"/>
</dbReference>
<dbReference type="Pfam" id="PF01546">
    <property type="entry name" value="Peptidase_M20"/>
    <property type="match status" value="1"/>
</dbReference>
<proteinExistence type="inferred from homology"/>
<keyword evidence="7" id="KW-0170">Cobalt</keyword>
<reference evidence="9 10" key="1">
    <citation type="submission" date="2012-10" db="EMBL/GenBank/DDBJ databases">
        <title>Genome sequencing of Tanticharoenia sakaeratensis NBRC 103193.</title>
        <authorList>
            <person name="Azuma Y."/>
            <person name="Hadano H."/>
            <person name="Hirakawa H."/>
            <person name="Matsushita K."/>
        </authorList>
    </citation>
    <scope>NUCLEOTIDE SEQUENCE [LARGE SCALE GENOMIC DNA]</scope>
    <source>
        <strain evidence="9 10">NBRC 103193</strain>
    </source>
</reference>
<dbReference type="AlphaFoldDB" id="A0A0D6MKG8"/>
<dbReference type="GO" id="GO:0008777">
    <property type="term" value="F:acetylornithine deacetylase activity"/>
    <property type="evidence" value="ECO:0007669"/>
    <property type="project" value="TreeGrafter"/>
</dbReference>
<dbReference type="InterPro" id="IPR050072">
    <property type="entry name" value="Peptidase_M20A"/>
</dbReference>
<comment type="caution">
    <text evidence="9">The sequence shown here is derived from an EMBL/GenBank/DDBJ whole genome shotgun (WGS) entry which is preliminary data.</text>
</comment>
<organism evidence="9 10">
    <name type="scientific">Tanticharoenia sakaeratensis NBRC 103193</name>
    <dbReference type="NCBI Taxonomy" id="1231623"/>
    <lineage>
        <taxon>Bacteria</taxon>
        <taxon>Pseudomonadati</taxon>
        <taxon>Pseudomonadota</taxon>
        <taxon>Alphaproteobacteria</taxon>
        <taxon>Acetobacterales</taxon>
        <taxon>Acetobacteraceae</taxon>
        <taxon>Tanticharoenia</taxon>
    </lineage>
</organism>
<sequence>MTTFQPDAGRLVADLSMMVAIPTENPPGCEAALVPFVSDALRTAGFDVEIDEYAPGRMNVVGTLSNGTGPVFALNTHMDTVPAGDGWTRAPFEATQEGDRLYGRGTCDCKGSLASMLEAARLLAATRDTWSGTLLAVFVGDEEVASAGARHYAKHCTPIDFAIVGEPTSNTLFTAHKGSLRPIVEVAGVTAHSGTPELGRNAIYDAARLMMRIEKHHDDVIRHITHPLVGNASLCVTRISGGKADNVVPDACELLLDRRLVPGESEDAAKQDIQTLLDAVAASDGVRARITGYKPTTGGATQTAAEAPISLASLEAVRAVGIQDAGPFGFQGACDLVHFCDTGASGVVIGPGNLAHAHKPDEYVTVEELVDAARIYIGVVRRLMAPHMTAGQ</sequence>
<dbReference type="Gene3D" id="3.30.70.360">
    <property type="match status" value="1"/>
</dbReference>
<evidence type="ECO:0000256" key="2">
    <source>
        <dbReference type="ARBA" id="ARBA00001947"/>
    </source>
</evidence>
<evidence type="ECO:0000256" key="5">
    <source>
        <dbReference type="ARBA" id="ARBA00022801"/>
    </source>
</evidence>
<dbReference type="SUPFAM" id="SSF55031">
    <property type="entry name" value="Bacterial exopeptidase dimerisation domain"/>
    <property type="match status" value="1"/>
</dbReference>
<keyword evidence="6" id="KW-0862">Zinc</keyword>
<evidence type="ECO:0000259" key="8">
    <source>
        <dbReference type="Pfam" id="PF07687"/>
    </source>
</evidence>
<keyword evidence="5" id="KW-0378">Hydrolase</keyword>
<dbReference type="Pfam" id="PF07687">
    <property type="entry name" value="M20_dimer"/>
    <property type="match status" value="1"/>
</dbReference>
<keyword evidence="10" id="KW-1185">Reference proteome</keyword>
<keyword evidence="4" id="KW-0479">Metal-binding</keyword>
<evidence type="ECO:0000313" key="9">
    <source>
        <dbReference type="EMBL" id="GAN53971.1"/>
    </source>
</evidence>
<dbReference type="InterPro" id="IPR002933">
    <property type="entry name" value="Peptidase_M20"/>
</dbReference>
<dbReference type="Gene3D" id="3.40.630.10">
    <property type="entry name" value="Zn peptidases"/>
    <property type="match status" value="1"/>
</dbReference>
<dbReference type="CDD" id="cd08659">
    <property type="entry name" value="M20_ArgE_DapE-like"/>
    <property type="match status" value="1"/>
</dbReference>
<evidence type="ECO:0000313" key="10">
    <source>
        <dbReference type="Proteomes" id="UP000032679"/>
    </source>
</evidence>